<evidence type="ECO:0000256" key="2">
    <source>
        <dbReference type="ARBA" id="ARBA00022737"/>
    </source>
</evidence>
<keyword evidence="4" id="KW-0862">Zinc</keyword>
<dbReference type="EMBL" id="JAJSOF020000038">
    <property type="protein sequence ID" value="KAJ4427488.1"/>
    <property type="molecule type" value="Genomic_DNA"/>
</dbReference>
<evidence type="ECO:0000256" key="4">
    <source>
        <dbReference type="ARBA" id="ARBA00022833"/>
    </source>
</evidence>
<dbReference type="SMART" id="SM00355">
    <property type="entry name" value="ZnF_C2H2"/>
    <property type="match status" value="3"/>
</dbReference>
<keyword evidence="1" id="KW-0479">Metal-binding</keyword>
<protein>
    <recommendedName>
        <fullName evidence="6">C2H2-type domain-containing protein</fullName>
    </recommendedName>
</protein>
<dbReference type="Proteomes" id="UP001148838">
    <property type="component" value="Unassembled WGS sequence"/>
</dbReference>
<dbReference type="PANTHER" id="PTHR24403">
    <property type="entry name" value="ZINC FINGER PROTEIN"/>
    <property type="match status" value="1"/>
</dbReference>
<dbReference type="InterPro" id="IPR050688">
    <property type="entry name" value="Zinc_finger/UBP_domain"/>
</dbReference>
<dbReference type="PROSITE" id="PS50157">
    <property type="entry name" value="ZINC_FINGER_C2H2_2"/>
    <property type="match status" value="2"/>
</dbReference>
<keyword evidence="8" id="KW-1185">Reference proteome</keyword>
<feature type="domain" description="C2H2-type" evidence="6">
    <location>
        <begin position="18"/>
        <end position="45"/>
    </location>
</feature>
<dbReference type="SUPFAM" id="SSF57667">
    <property type="entry name" value="beta-beta-alpha zinc fingers"/>
    <property type="match status" value="2"/>
</dbReference>
<reference evidence="7 8" key="1">
    <citation type="journal article" date="2022" name="Allergy">
        <title>Genome assembly and annotation of Periplaneta americana reveal a comprehensive cockroach allergen profile.</title>
        <authorList>
            <person name="Wang L."/>
            <person name="Xiong Q."/>
            <person name="Saelim N."/>
            <person name="Wang L."/>
            <person name="Nong W."/>
            <person name="Wan A.T."/>
            <person name="Shi M."/>
            <person name="Liu X."/>
            <person name="Cao Q."/>
            <person name="Hui J.H.L."/>
            <person name="Sookrung N."/>
            <person name="Leung T.F."/>
            <person name="Tungtrongchitr A."/>
            <person name="Tsui S.K.W."/>
        </authorList>
    </citation>
    <scope>NUCLEOTIDE SEQUENCE [LARGE SCALE GENOMIC DNA]</scope>
    <source>
        <strain evidence="7">PWHHKU_190912</strain>
    </source>
</reference>
<evidence type="ECO:0000259" key="6">
    <source>
        <dbReference type="PROSITE" id="PS50157"/>
    </source>
</evidence>
<evidence type="ECO:0000256" key="3">
    <source>
        <dbReference type="ARBA" id="ARBA00022771"/>
    </source>
</evidence>
<keyword evidence="2" id="KW-0677">Repeat</keyword>
<dbReference type="Pfam" id="PF00096">
    <property type="entry name" value="zf-C2H2"/>
    <property type="match status" value="3"/>
</dbReference>
<sequence length="197" mass="23631">MLTRELLTLSNPQAESTFECGRCGKNYRYKKSMLRHLRLECGKEPQFYCPYCPHRTKHKKLKEGRRRTIGLEQILILQQSGRHTDQHLDRQHVGIRHVRYMENVMSQLKSSEVDISTPFLPINMRNEEVMLTYRKKQEEFQCQTCGKSYRYKKNMIRHIRFECGKEPQFQCPYCPHQTKHKSSVQIHIRNRHPDAII</sequence>
<gene>
    <name evidence="7" type="ORF">ANN_25136</name>
</gene>
<dbReference type="Gene3D" id="3.30.160.60">
    <property type="entry name" value="Classic Zinc Finger"/>
    <property type="match status" value="2"/>
</dbReference>
<organism evidence="7 8">
    <name type="scientific">Periplaneta americana</name>
    <name type="common">American cockroach</name>
    <name type="synonym">Blatta americana</name>
    <dbReference type="NCBI Taxonomy" id="6978"/>
    <lineage>
        <taxon>Eukaryota</taxon>
        <taxon>Metazoa</taxon>
        <taxon>Ecdysozoa</taxon>
        <taxon>Arthropoda</taxon>
        <taxon>Hexapoda</taxon>
        <taxon>Insecta</taxon>
        <taxon>Pterygota</taxon>
        <taxon>Neoptera</taxon>
        <taxon>Polyneoptera</taxon>
        <taxon>Dictyoptera</taxon>
        <taxon>Blattodea</taxon>
        <taxon>Blattoidea</taxon>
        <taxon>Blattidae</taxon>
        <taxon>Blattinae</taxon>
        <taxon>Periplaneta</taxon>
    </lineage>
</organism>
<evidence type="ECO:0000313" key="7">
    <source>
        <dbReference type="EMBL" id="KAJ4427488.1"/>
    </source>
</evidence>
<dbReference type="InterPro" id="IPR013087">
    <property type="entry name" value="Znf_C2H2_type"/>
</dbReference>
<proteinExistence type="predicted"/>
<evidence type="ECO:0000256" key="5">
    <source>
        <dbReference type="PROSITE-ProRule" id="PRU00042"/>
    </source>
</evidence>
<keyword evidence="3 5" id="KW-0863">Zinc-finger</keyword>
<comment type="caution">
    <text evidence="7">The sequence shown here is derived from an EMBL/GenBank/DDBJ whole genome shotgun (WGS) entry which is preliminary data.</text>
</comment>
<name>A0ABQ8S0L3_PERAM</name>
<evidence type="ECO:0000313" key="8">
    <source>
        <dbReference type="Proteomes" id="UP001148838"/>
    </source>
</evidence>
<dbReference type="PANTHER" id="PTHR24403:SF67">
    <property type="entry name" value="FI01116P-RELATED"/>
    <property type="match status" value="1"/>
</dbReference>
<accession>A0ABQ8S0L3</accession>
<dbReference type="InterPro" id="IPR036236">
    <property type="entry name" value="Znf_C2H2_sf"/>
</dbReference>
<evidence type="ECO:0000256" key="1">
    <source>
        <dbReference type="ARBA" id="ARBA00022723"/>
    </source>
</evidence>
<feature type="domain" description="C2H2-type" evidence="6">
    <location>
        <begin position="140"/>
        <end position="167"/>
    </location>
</feature>